<dbReference type="NCBIfam" id="TIGR01011">
    <property type="entry name" value="rpsB_bact"/>
    <property type="match status" value="1"/>
</dbReference>
<proteinExistence type="inferred from homology"/>
<dbReference type="SUPFAM" id="SSF52313">
    <property type="entry name" value="Ribosomal protein S2"/>
    <property type="match status" value="1"/>
</dbReference>
<evidence type="ECO:0000256" key="3">
    <source>
        <dbReference type="ARBA" id="ARBA00023274"/>
    </source>
</evidence>
<evidence type="ECO:0000256" key="1">
    <source>
        <dbReference type="ARBA" id="ARBA00006242"/>
    </source>
</evidence>
<dbReference type="PANTHER" id="PTHR12534:SF0">
    <property type="entry name" value="SMALL RIBOSOMAL SUBUNIT PROTEIN US2M"/>
    <property type="match status" value="1"/>
</dbReference>
<dbReference type="PRINTS" id="PR00395">
    <property type="entry name" value="RIBOSOMALS2"/>
</dbReference>
<organism evidence="8">
    <name type="scientific">uncultured Mycoplasmataceae bacterium</name>
    <dbReference type="NCBI Taxonomy" id="300027"/>
    <lineage>
        <taxon>Bacteria</taxon>
        <taxon>Bacillati</taxon>
        <taxon>Mycoplasmatota</taxon>
        <taxon>Mollicutes</taxon>
        <taxon>Mycoplasmataceae</taxon>
        <taxon>environmental samples</taxon>
    </lineage>
</organism>
<sequence>MTNTKDESVLTKTVKAKTEVKKTKKPTKAASENKKPNANSSKDFFVTQKSIESKINSFFESNKEAGIRKLISASKLMESGCHIGMSAKWWNPKMRPFIYPSKSGLNQVIDLLKTTIFLDRAYNFLRDITRDGGRILFVGTKGEFTKNLVKNEATRSKSFYINQRWLGGTLTNFKTISKSIDKLNNLISLQMSGEIKRYSKKEQLMMSKEVEKMSKFLNGIRTMRGLPQAIVVCDPVVEHNAVEEARKLRIPVVAIANTNANPELVDFIIPANTTSIRTVYLILTILNDAICEALNEPQLIVGKSDEEIILPEIAKKKFDQGFIAHKKFGRSFQKSNEEKPVEKK</sequence>
<keyword evidence="2 5" id="KW-0689">Ribosomal protein</keyword>
<protein>
    <recommendedName>
        <fullName evidence="4 5">Small ribosomal subunit protein uS2</fullName>
    </recommendedName>
</protein>
<gene>
    <name evidence="5" type="primary">rpsB</name>
    <name evidence="8" type="ORF">PlMoll_0040</name>
</gene>
<dbReference type="InterPro" id="IPR023591">
    <property type="entry name" value="Ribosomal_uS2_flav_dom_sf"/>
</dbReference>
<dbReference type="EMBL" id="MN991199">
    <property type="protein sequence ID" value="QIQ09841.1"/>
    <property type="molecule type" value="Genomic_DNA"/>
</dbReference>
<dbReference type="Gene3D" id="3.40.50.10490">
    <property type="entry name" value="Glucose-6-phosphate isomerase like protein, domain 1"/>
    <property type="match status" value="1"/>
</dbReference>
<dbReference type="PANTHER" id="PTHR12534">
    <property type="entry name" value="30S RIBOSOMAL PROTEIN S2 PROKARYOTIC AND ORGANELLAR"/>
    <property type="match status" value="1"/>
</dbReference>
<feature type="region of interest" description="Disordered" evidence="7">
    <location>
        <begin position="1"/>
        <end position="40"/>
    </location>
</feature>
<keyword evidence="3 5" id="KW-0687">Ribonucleoprotein</keyword>
<dbReference type="Gene3D" id="1.10.287.610">
    <property type="entry name" value="Helix hairpin bin"/>
    <property type="match status" value="1"/>
</dbReference>
<dbReference type="InterPro" id="IPR005706">
    <property type="entry name" value="Ribosomal_uS2_bac/mit/plastid"/>
</dbReference>
<accession>A0A6G9HGJ9</accession>
<evidence type="ECO:0000256" key="5">
    <source>
        <dbReference type="HAMAP-Rule" id="MF_00291"/>
    </source>
</evidence>
<name>A0A6G9HGJ9_9MOLU</name>
<dbReference type="InterPro" id="IPR001865">
    <property type="entry name" value="Ribosomal_uS2"/>
</dbReference>
<dbReference type="GO" id="GO:0003735">
    <property type="term" value="F:structural constituent of ribosome"/>
    <property type="evidence" value="ECO:0007669"/>
    <property type="project" value="InterPro"/>
</dbReference>
<dbReference type="AlphaFoldDB" id="A0A6G9HGJ9"/>
<dbReference type="PROSITE" id="PS00963">
    <property type="entry name" value="RIBOSOMAL_S2_2"/>
    <property type="match status" value="1"/>
</dbReference>
<evidence type="ECO:0000256" key="4">
    <source>
        <dbReference type="ARBA" id="ARBA00035256"/>
    </source>
</evidence>
<dbReference type="GO" id="GO:0022627">
    <property type="term" value="C:cytosolic small ribosomal subunit"/>
    <property type="evidence" value="ECO:0007669"/>
    <property type="project" value="TreeGrafter"/>
</dbReference>
<dbReference type="Pfam" id="PF00318">
    <property type="entry name" value="Ribosomal_S2"/>
    <property type="match status" value="1"/>
</dbReference>
<evidence type="ECO:0000313" key="8">
    <source>
        <dbReference type="EMBL" id="QIQ09841.1"/>
    </source>
</evidence>
<dbReference type="CDD" id="cd01425">
    <property type="entry name" value="RPS2"/>
    <property type="match status" value="1"/>
</dbReference>
<reference evidence="8" key="1">
    <citation type="journal article" date="2020" name="J. ISSAAS">
        <title>Lactobacilli and other gastrointestinal microbiota of Peromyscus leucopus, reservoir host for agents of Lyme disease and other zoonoses in North America.</title>
        <authorList>
            <person name="Milovic A."/>
            <person name="Bassam K."/>
            <person name="Shao H."/>
            <person name="Chatzistamou I."/>
            <person name="Tufts D.M."/>
            <person name="Diuk-Wasser M."/>
            <person name="Barbour A.G."/>
        </authorList>
    </citation>
    <scope>NUCLEOTIDE SEQUENCE</scope>
    <source>
        <strain evidence="8">LL85</strain>
    </source>
</reference>
<dbReference type="InterPro" id="IPR018130">
    <property type="entry name" value="Ribosomal_uS2_CS"/>
</dbReference>
<dbReference type="FunFam" id="1.10.287.610:FF:000001">
    <property type="entry name" value="30S ribosomal protein S2"/>
    <property type="match status" value="1"/>
</dbReference>
<evidence type="ECO:0000256" key="2">
    <source>
        <dbReference type="ARBA" id="ARBA00022980"/>
    </source>
</evidence>
<evidence type="ECO:0000256" key="6">
    <source>
        <dbReference type="RuleBase" id="RU003631"/>
    </source>
</evidence>
<dbReference type="GO" id="GO:0006412">
    <property type="term" value="P:translation"/>
    <property type="evidence" value="ECO:0007669"/>
    <property type="project" value="UniProtKB-UniRule"/>
</dbReference>
<comment type="similarity">
    <text evidence="1 5 6">Belongs to the universal ribosomal protein uS2 family.</text>
</comment>
<dbReference type="HAMAP" id="MF_00291_B">
    <property type="entry name" value="Ribosomal_uS2_B"/>
    <property type="match status" value="1"/>
</dbReference>
<evidence type="ECO:0000256" key="7">
    <source>
        <dbReference type="SAM" id="MobiDB-lite"/>
    </source>
</evidence>